<keyword evidence="4" id="KW-0812">Transmembrane</keyword>
<dbReference type="PANTHER" id="PTHR45911">
    <property type="entry name" value="C2 DOMAIN-CONTAINING PROTEIN"/>
    <property type="match status" value="1"/>
</dbReference>
<feature type="region of interest" description="Disordered" evidence="3">
    <location>
        <begin position="197"/>
        <end position="355"/>
    </location>
</feature>
<dbReference type="GO" id="GO:0046928">
    <property type="term" value="P:regulation of neurotransmitter secretion"/>
    <property type="evidence" value="ECO:0007669"/>
    <property type="project" value="TreeGrafter"/>
</dbReference>
<keyword evidence="4" id="KW-0472">Membrane</keyword>
<dbReference type="PANTHER" id="PTHR45911:SF4">
    <property type="entry name" value="MULTIPLE C2 AND TRANSMEMBRANE DOMAIN-CONTAINING PROTEIN"/>
    <property type="match status" value="1"/>
</dbReference>
<evidence type="ECO:0000256" key="4">
    <source>
        <dbReference type="SAM" id="Phobius"/>
    </source>
</evidence>
<dbReference type="CDD" id="cd08377">
    <property type="entry name" value="C2C_MCTP_PRT"/>
    <property type="match status" value="1"/>
</dbReference>
<dbReference type="EMBL" id="JAODUP010000019">
    <property type="protein sequence ID" value="KAK2168246.1"/>
    <property type="molecule type" value="Genomic_DNA"/>
</dbReference>
<feature type="compositionally biased region" description="Polar residues" evidence="3">
    <location>
        <begin position="55"/>
        <end position="69"/>
    </location>
</feature>
<name>A0AAD9KBP9_9ANNE</name>
<dbReference type="AlphaFoldDB" id="A0AAD9KBP9"/>
<gene>
    <name evidence="6" type="ORF">LSH36_19g12002</name>
</gene>
<feature type="compositionally biased region" description="Basic and acidic residues" evidence="3">
    <location>
        <begin position="257"/>
        <end position="267"/>
    </location>
</feature>
<dbReference type="PROSITE" id="PS50004">
    <property type="entry name" value="C2"/>
    <property type="match status" value="2"/>
</dbReference>
<accession>A0AAD9KBP9</accession>
<feature type="domain" description="C2" evidence="5">
    <location>
        <begin position="574"/>
        <end position="696"/>
    </location>
</feature>
<feature type="compositionally biased region" description="Basic and acidic residues" evidence="3">
    <location>
        <begin position="70"/>
        <end position="79"/>
    </location>
</feature>
<keyword evidence="1" id="KW-0479">Metal-binding</keyword>
<comment type="caution">
    <text evidence="6">The sequence shown here is derived from an EMBL/GenBank/DDBJ whole genome shotgun (WGS) entry which is preliminary data.</text>
</comment>
<dbReference type="FunFam" id="2.60.40.150:FF:000050">
    <property type="entry name" value="Multiple C2 and transmembrane domain containing 1"/>
    <property type="match status" value="1"/>
</dbReference>
<reference evidence="6" key="1">
    <citation type="journal article" date="2023" name="Mol. Biol. Evol.">
        <title>Third-Generation Sequencing Reveals the Adaptive Role of the Epigenome in Three Deep-Sea Polychaetes.</title>
        <authorList>
            <person name="Perez M."/>
            <person name="Aroh O."/>
            <person name="Sun Y."/>
            <person name="Lan Y."/>
            <person name="Juniper S.K."/>
            <person name="Young C.R."/>
            <person name="Angers B."/>
            <person name="Qian P.Y."/>
        </authorList>
    </citation>
    <scope>NUCLEOTIDE SEQUENCE</scope>
    <source>
        <strain evidence="6">P08H-3</strain>
    </source>
</reference>
<sequence length="1001" mass="112481">MASNAGEGSVFLAEKLVDDAFNAAYVEEDSDGGPTDGNLVKAIIQPQFEHIRCESFQTESAASDTSKVTRTGDDLDGDKLPTALPEDDPEGEDVHKSNEDDATFGQEDVESGIEVTQDDSWEELHLVKQESVNGSSVKRSGSLDRASFQEIESLNGMDEDPVRQISAAVAEGELDVSAGYEKEEDLAKKMTKKEKGFFSSMFKRKPKPNSAKDATGTSKESKSGLDKKKSRSSLFLFGSNSDLSSVGKQEQASPESGEPKSPGKDTKATTPQTESPTKGFFSFGGARKRKPKKAESDGDTLSQGSKDDEQSGLSSGNQDLADKLADTCSTEKVNKQSVDDDDDDNDDEDGGDGVHDVVMNVAIGDESVQDGVSCVDVEFDNVDIGEVGYTDVGGADGDNISLASHPEYKTKHRMFSIPQYFKKVSKVMDSTKKLKTQIWSSVVTIVLIDGKKLLPMDDNGFSDPYVKFRLGNERYKSRYKTKTLNPKWLEQFDLHMFDDQTSHLEIAVYDHDTGGRDDIMGRAELDLSTLEPEKTHTLDVNLEDGAGTINLLLSISGTSGSETVSDLANYVPDPTERERIIKKYSLLKSFKGLRDIGWLQVKVIKAHGLASADIGGKSDPFCVVELVNTRLQTQTEYKTLNPDWGKVFTLNIKDVHSVLEITVYDEDRDKKFEFLGKVSIPLLRIENRDRRWWQIKDRRYNRPVDGHILLEMDFVYNDVRPGERRWYQLKDRKLMLRARGAIQLEMDLVFNNVKAAIRTFTPRECKYMQPEPKFKLAVMKRNIDRVRKIAESGVEAGKFLESCFDWESKPRSVTAFAVFLIIVFSFELYMVPLTLLIIFVKNLLVIHIVGNLMKDKEDDEYMDDDDDDDEDEKDIREDKKSFKDKLQSVQDVSLQVQEGMDMVASMGERVKNTFNWTVPWLSWLAVLLLTIGVIVLYLVPLRFLIMAWGINKFTKKLRNPNAIPNNELLDFLSRVPSDRELVMYREFRPDPSTGVAKKKRS</sequence>
<dbReference type="SUPFAM" id="SSF49562">
    <property type="entry name" value="C2 domain (Calcium/lipid-binding domain, CaLB)"/>
    <property type="match status" value="2"/>
</dbReference>
<proteinExistence type="predicted"/>
<dbReference type="Pfam" id="PF00168">
    <property type="entry name" value="C2"/>
    <property type="match status" value="2"/>
</dbReference>
<evidence type="ECO:0000256" key="2">
    <source>
        <dbReference type="ARBA" id="ARBA00022837"/>
    </source>
</evidence>
<dbReference type="PRINTS" id="PR00360">
    <property type="entry name" value="C2DOMAIN"/>
</dbReference>
<evidence type="ECO:0000313" key="6">
    <source>
        <dbReference type="EMBL" id="KAK2168246.1"/>
    </source>
</evidence>
<feature type="region of interest" description="Disordered" evidence="3">
    <location>
        <begin position="55"/>
        <end position="112"/>
    </location>
</feature>
<protein>
    <recommendedName>
        <fullName evidence="5">C2 domain-containing protein</fullName>
    </recommendedName>
</protein>
<feature type="transmembrane region" description="Helical" evidence="4">
    <location>
        <begin position="812"/>
        <end position="830"/>
    </location>
</feature>
<dbReference type="Proteomes" id="UP001208570">
    <property type="component" value="Unassembled WGS sequence"/>
</dbReference>
<dbReference type="FunFam" id="2.60.40.150:FF:000167">
    <property type="entry name" value="Multiple C2 domains, transmembrane 2a"/>
    <property type="match status" value="1"/>
</dbReference>
<dbReference type="Gene3D" id="2.60.40.150">
    <property type="entry name" value="C2 domain"/>
    <property type="match status" value="2"/>
</dbReference>
<keyword evidence="2" id="KW-0106">Calcium</keyword>
<evidence type="ECO:0000256" key="1">
    <source>
        <dbReference type="ARBA" id="ARBA00022723"/>
    </source>
</evidence>
<dbReference type="InterPro" id="IPR035892">
    <property type="entry name" value="C2_domain_sf"/>
</dbReference>
<dbReference type="SMART" id="SM00239">
    <property type="entry name" value="C2"/>
    <property type="match status" value="2"/>
</dbReference>
<evidence type="ECO:0000259" key="5">
    <source>
        <dbReference type="PROSITE" id="PS50004"/>
    </source>
</evidence>
<feature type="domain" description="C2" evidence="5">
    <location>
        <begin position="423"/>
        <end position="540"/>
    </location>
</feature>
<feature type="compositionally biased region" description="Acidic residues" evidence="3">
    <location>
        <begin position="339"/>
        <end position="351"/>
    </location>
</feature>
<evidence type="ECO:0000256" key="3">
    <source>
        <dbReference type="SAM" id="MobiDB-lite"/>
    </source>
</evidence>
<feature type="compositionally biased region" description="Polar residues" evidence="3">
    <location>
        <begin position="238"/>
        <end position="254"/>
    </location>
</feature>
<evidence type="ECO:0000313" key="7">
    <source>
        <dbReference type="Proteomes" id="UP001208570"/>
    </source>
</evidence>
<keyword evidence="4" id="KW-1133">Transmembrane helix</keyword>
<keyword evidence="7" id="KW-1185">Reference proteome</keyword>
<dbReference type="InterPro" id="IPR000008">
    <property type="entry name" value="C2_dom"/>
</dbReference>
<dbReference type="CDD" id="cd08376">
    <property type="entry name" value="C2B_MCTP_PRT"/>
    <property type="match status" value="1"/>
</dbReference>
<dbReference type="GO" id="GO:0005509">
    <property type="term" value="F:calcium ion binding"/>
    <property type="evidence" value="ECO:0007669"/>
    <property type="project" value="TreeGrafter"/>
</dbReference>
<dbReference type="GO" id="GO:0030672">
    <property type="term" value="C:synaptic vesicle membrane"/>
    <property type="evidence" value="ECO:0007669"/>
    <property type="project" value="TreeGrafter"/>
</dbReference>
<feature type="transmembrane region" description="Helical" evidence="4">
    <location>
        <begin position="920"/>
        <end position="948"/>
    </location>
</feature>
<organism evidence="6 7">
    <name type="scientific">Paralvinella palmiformis</name>
    <dbReference type="NCBI Taxonomy" id="53620"/>
    <lineage>
        <taxon>Eukaryota</taxon>
        <taxon>Metazoa</taxon>
        <taxon>Spiralia</taxon>
        <taxon>Lophotrochozoa</taxon>
        <taxon>Annelida</taxon>
        <taxon>Polychaeta</taxon>
        <taxon>Sedentaria</taxon>
        <taxon>Canalipalpata</taxon>
        <taxon>Terebellida</taxon>
        <taxon>Terebelliformia</taxon>
        <taxon>Alvinellidae</taxon>
        <taxon>Paralvinella</taxon>
    </lineage>
</organism>